<keyword evidence="13" id="KW-0472">Membrane</keyword>
<evidence type="ECO:0000256" key="2">
    <source>
        <dbReference type="ARBA" id="ARBA00004141"/>
    </source>
</evidence>
<keyword evidence="9" id="KW-0067">ATP-binding</keyword>
<feature type="coiled-coil region" evidence="12">
    <location>
        <begin position="267"/>
        <end position="301"/>
    </location>
</feature>
<dbReference type="EC" id="2.7.13.3" evidence="3"/>
<dbReference type="Gene3D" id="1.10.287.130">
    <property type="match status" value="1"/>
</dbReference>
<dbReference type="PANTHER" id="PTHR45436:SF14">
    <property type="entry name" value="SENSOR PROTEIN QSEC"/>
    <property type="match status" value="1"/>
</dbReference>
<evidence type="ECO:0000256" key="10">
    <source>
        <dbReference type="ARBA" id="ARBA00022989"/>
    </source>
</evidence>
<dbReference type="SUPFAM" id="SSF47384">
    <property type="entry name" value="Homodimeric domain of signal transducing histidine kinase"/>
    <property type="match status" value="1"/>
</dbReference>
<feature type="domain" description="Histidine kinase" evidence="14">
    <location>
        <begin position="244"/>
        <end position="455"/>
    </location>
</feature>
<comment type="subcellular location">
    <subcellularLocation>
        <location evidence="2">Membrane</location>
        <topology evidence="2">Multi-pass membrane protein</topology>
    </subcellularLocation>
</comment>
<reference evidence="15" key="1">
    <citation type="submission" date="2019-08" db="EMBL/GenBank/DDBJ databases">
        <title>The complete genome of Acinetobacter defluvii strain WCHAD010030.</title>
        <authorList>
            <person name="Hu Y."/>
            <person name="Qin J."/>
            <person name="Feng Y."/>
            <person name="Zong Z."/>
        </authorList>
    </citation>
    <scope>NUCLEOTIDE SEQUENCE</scope>
    <source>
        <strain evidence="15">WCHA30</strain>
    </source>
</reference>
<evidence type="ECO:0000256" key="9">
    <source>
        <dbReference type="ARBA" id="ARBA00022840"/>
    </source>
</evidence>
<dbReference type="InterPro" id="IPR003594">
    <property type="entry name" value="HATPase_dom"/>
</dbReference>
<dbReference type="PROSITE" id="PS50109">
    <property type="entry name" value="HIS_KIN"/>
    <property type="match status" value="1"/>
</dbReference>
<keyword evidence="16" id="KW-1185">Reference proteome</keyword>
<accession>A0A2S2FCN7</accession>
<dbReference type="STRING" id="1871111.GCA_001704615_00249"/>
<evidence type="ECO:0000256" key="13">
    <source>
        <dbReference type="SAM" id="Phobius"/>
    </source>
</evidence>
<gene>
    <name evidence="15" type="ORF">DJ533_09080</name>
</gene>
<dbReference type="InterPro" id="IPR050428">
    <property type="entry name" value="TCS_sensor_his_kinase"/>
</dbReference>
<dbReference type="InterPro" id="IPR036097">
    <property type="entry name" value="HisK_dim/P_sf"/>
</dbReference>
<evidence type="ECO:0000256" key="5">
    <source>
        <dbReference type="ARBA" id="ARBA00022679"/>
    </source>
</evidence>
<keyword evidence="6 13" id="KW-0812">Transmembrane</keyword>
<evidence type="ECO:0000256" key="4">
    <source>
        <dbReference type="ARBA" id="ARBA00022553"/>
    </source>
</evidence>
<evidence type="ECO:0000256" key="1">
    <source>
        <dbReference type="ARBA" id="ARBA00000085"/>
    </source>
</evidence>
<evidence type="ECO:0000256" key="12">
    <source>
        <dbReference type="SAM" id="Coils"/>
    </source>
</evidence>
<dbReference type="Pfam" id="PF00512">
    <property type="entry name" value="HisKA"/>
    <property type="match status" value="1"/>
</dbReference>
<keyword evidence="8 15" id="KW-0418">Kinase</keyword>
<keyword evidence="5" id="KW-0808">Transferase</keyword>
<keyword evidence="11" id="KW-0902">Two-component regulatory system</keyword>
<name>A0A2S2FCN7_9GAMM</name>
<dbReference type="GO" id="GO:0005886">
    <property type="term" value="C:plasma membrane"/>
    <property type="evidence" value="ECO:0007669"/>
    <property type="project" value="TreeGrafter"/>
</dbReference>
<dbReference type="KEGG" id="adv:DJ533_09080"/>
<keyword evidence="10 13" id="KW-1133">Transmembrane helix</keyword>
<sequence length="457" mass="52272">MKSYSLKWRLVSTLLVIFILLWSMVFCWLYYDLQKQLQQTLDERLSASAHMVYRLIRHLPVHDLPDVLESVNAENANQNLIACEVSFFSSHISTDQKVIARTQDAPDNLSNQNTGFSTWLDHGIEWRSYTLKKGQIQVVSAEKLELRSTLLAQILKSVLIPLIFTLILCVFLILWIIRVEFQPLDQIAQDVTEKKQSLSEAASYLLALKTQNIPTEIQPFVDSLIELIQNLHESLENEKSFSAFAAHELRSPLTAIKTNVQLSLLMLQQSDEQHAKLTLNLQQADQSVQRYQQLLEQLLLLSKTELHNTVHCENADVAEVLKQVIQELKHTYSIENTCLQIDWNSLSILKLPASTLYIVLKNLIENVFLHAQSYTAIEVFMQKNHLIIQDNGVGLNATDLQLLTKRFWRKSAQNTGHGLGLALVNILLNKNAHNITFEHNFPHGLKAIISENIDEKK</sequence>
<protein>
    <recommendedName>
        <fullName evidence="3">histidine kinase</fullName>
        <ecNumber evidence="3">2.7.13.3</ecNumber>
    </recommendedName>
</protein>
<dbReference type="GO" id="GO:0000155">
    <property type="term" value="F:phosphorelay sensor kinase activity"/>
    <property type="evidence" value="ECO:0007669"/>
    <property type="project" value="InterPro"/>
</dbReference>
<dbReference type="GO" id="GO:0005524">
    <property type="term" value="F:ATP binding"/>
    <property type="evidence" value="ECO:0007669"/>
    <property type="project" value="UniProtKB-KW"/>
</dbReference>
<keyword evidence="12" id="KW-0175">Coiled coil</keyword>
<dbReference type="InterPro" id="IPR005467">
    <property type="entry name" value="His_kinase_dom"/>
</dbReference>
<dbReference type="SUPFAM" id="SSF55874">
    <property type="entry name" value="ATPase domain of HSP90 chaperone/DNA topoisomerase II/histidine kinase"/>
    <property type="match status" value="1"/>
</dbReference>
<evidence type="ECO:0000256" key="11">
    <source>
        <dbReference type="ARBA" id="ARBA00023012"/>
    </source>
</evidence>
<evidence type="ECO:0000256" key="8">
    <source>
        <dbReference type="ARBA" id="ARBA00022777"/>
    </source>
</evidence>
<comment type="catalytic activity">
    <reaction evidence="1">
        <text>ATP + protein L-histidine = ADP + protein N-phospho-L-histidine.</text>
        <dbReference type="EC" id="2.7.13.3"/>
    </reaction>
</comment>
<dbReference type="EMBL" id="CP029397">
    <property type="protein sequence ID" value="AWL28709.1"/>
    <property type="molecule type" value="Genomic_DNA"/>
</dbReference>
<evidence type="ECO:0000313" key="15">
    <source>
        <dbReference type="EMBL" id="AWL28709.1"/>
    </source>
</evidence>
<keyword evidence="7" id="KW-0547">Nucleotide-binding</keyword>
<organism evidence="15 16">
    <name type="scientific">Acinetobacter defluvii</name>
    <dbReference type="NCBI Taxonomy" id="1871111"/>
    <lineage>
        <taxon>Bacteria</taxon>
        <taxon>Pseudomonadati</taxon>
        <taxon>Pseudomonadota</taxon>
        <taxon>Gammaproteobacteria</taxon>
        <taxon>Moraxellales</taxon>
        <taxon>Moraxellaceae</taxon>
        <taxon>Acinetobacter</taxon>
    </lineage>
</organism>
<evidence type="ECO:0000256" key="3">
    <source>
        <dbReference type="ARBA" id="ARBA00012438"/>
    </source>
</evidence>
<dbReference type="Pfam" id="PF02518">
    <property type="entry name" value="HATPase_c"/>
    <property type="match status" value="1"/>
</dbReference>
<evidence type="ECO:0000256" key="7">
    <source>
        <dbReference type="ARBA" id="ARBA00022741"/>
    </source>
</evidence>
<dbReference type="InterPro" id="IPR036890">
    <property type="entry name" value="HATPase_C_sf"/>
</dbReference>
<feature type="transmembrane region" description="Helical" evidence="13">
    <location>
        <begin position="12"/>
        <end position="31"/>
    </location>
</feature>
<dbReference type="RefSeq" id="WP_065992264.1">
    <property type="nucleotide sequence ID" value="NZ_CP029397.2"/>
</dbReference>
<keyword evidence="4" id="KW-0597">Phosphoprotein</keyword>
<dbReference type="SMART" id="SM00388">
    <property type="entry name" value="HisKA"/>
    <property type="match status" value="1"/>
</dbReference>
<dbReference type="SMART" id="SM00387">
    <property type="entry name" value="HATPase_c"/>
    <property type="match status" value="1"/>
</dbReference>
<dbReference type="Gene3D" id="3.30.565.10">
    <property type="entry name" value="Histidine kinase-like ATPase, C-terminal domain"/>
    <property type="match status" value="1"/>
</dbReference>
<evidence type="ECO:0000259" key="14">
    <source>
        <dbReference type="PROSITE" id="PS50109"/>
    </source>
</evidence>
<dbReference type="InterPro" id="IPR003661">
    <property type="entry name" value="HisK_dim/P_dom"/>
</dbReference>
<dbReference type="Proteomes" id="UP000245977">
    <property type="component" value="Chromosome"/>
</dbReference>
<feature type="transmembrane region" description="Helical" evidence="13">
    <location>
        <begin position="157"/>
        <end position="177"/>
    </location>
</feature>
<dbReference type="OrthoDB" id="9809766at2"/>
<proteinExistence type="predicted"/>
<dbReference type="AlphaFoldDB" id="A0A2S2FCN7"/>
<dbReference type="CDD" id="cd00082">
    <property type="entry name" value="HisKA"/>
    <property type="match status" value="1"/>
</dbReference>
<evidence type="ECO:0000313" key="16">
    <source>
        <dbReference type="Proteomes" id="UP000245977"/>
    </source>
</evidence>
<evidence type="ECO:0000256" key="6">
    <source>
        <dbReference type="ARBA" id="ARBA00022692"/>
    </source>
</evidence>
<dbReference type="PANTHER" id="PTHR45436">
    <property type="entry name" value="SENSOR HISTIDINE KINASE YKOH"/>
    <property type="match status" value="1"/>
</dbReference>